<feature type="compositionally biased region" description="Basic residues" evidence="1">
    <location>
        <begin position="439"/>
        <end position="449"/>
    </location>
</feature>
<feature type="domain" description="F5/8 type C" evidence="2">
    <location>
        <begin position="245"/>
        <end position="402"/>
    </location>
</feature>
<evidence type="ECO:0000313" key="3">
    <source>
        <dbReference type="EMBL" id="CAH1255652.1"/>
    </source>
</evidence>
<organism evidence="3 4">
    <name type="scientific">Branchiostoma lanceolatum</name>
    <name type="common">Common lancelet</name>
    <name type="synonym">Amphioxus lanceolatum</name>
    <dbReference type="NCBI Taxonomy" id="7740"/>
    <lineage>
        <taxon>Eukaryota</taxon>
        <taxon>Metazoa</taxon>
        <taxon>Chordata</taxon>
        <taxon>Cephalochordata</taxon>
        <taxon>Leptocardii</taxon>
        <taxon>Amphioxiformes</taxon>
        <taxon>Branchiostomatidae</taxon>
        <taxon>Branchiostoma</taxon>
    </lineage>
</organism>
<dbReference type="PROSITE" id="PS50022">
    <property type="entry name" value="FA58C_3"/>
    <property type="match status" value="1"/>
</dbReference>
<name>A0A8J9ZML6_BRALA</name>
<dbReference type="SUPFAM" id="SSF49785">
    <property type="entry name" value="Galactose-binding domain-like"/>
    <property type="match status" value="1"/>
</dbReference>
<evidence type="ECO:0000313" key="4">
    <source>
        <dbReference type="Proteomes" id="UP000838412"/>
    </source>
</evidence>
<dbReference type="Proteomes" id="UP000838412">
    <property type="component" value="Chromosome 2"/>
</dbReference>
<reference evidence="3" key="1">
    <citation type="submission" date="2022-01" db="EMBL/GenBank/DDBJ databases">
        <authorList>
            <person name="Braso-Vives M."/>
        </authorList>
    </citation>
    <scope>NUCLEOTIDE SEQUENCE</scope>
</reference>
<dbReference type="EMBL" id="OV696687">
    <property type="protein sequence ID" value="CAH1255652.1"/>
    <property type="molecule type" value="Genomic_DNA"/>
</dbReference>
<dbReference type="PANTHER" id="PTHR13800">
    <property type="entry name" value="TRANSIENT RECEPTOR POTENTIAL CATION CHANNEL, SUBFAMILY M, MEMBER 6"/>
    <property type="match status" value="1"/>
</dbReference>
<evidence type="ECO:0000259" key="2">
    <source>
        <dbReference type="PROSITE" id="PS50022"/>
    </source>
</evidence>
<dbReference type="Pfam" id="PF00754">
    <property type="entry name" value="F5_F8_type_C"/>
    <property type="match status" value="1"/>
</dbReference>
<sequence length="449" mass="49942">MASQPCSISMETIQPLASGEQSYQEETSTGDILGTSTRDILGETPKSTEQERLARFVKEKAGGNITSYGEIHFSGFGNLTQNSPFVKVKPGIDPAVLWELMMDHWHLKRPSLIVSVAGGAKKFFLKNRLKNVLIRSLVKASQSTDAWLLTGGMDSGIMKCVGEAVRDQVSNFATSPVAIGIATWGSVDNKECLQSQTTYSCGGLKFKRNTAPLDLNHTHFILVDDGTEEEFSEADMELRTRLEKYINSTKNLDDKGMWLVRDSSWVVESAGKPLVKNGVTYDEAKALDGNTETYWNPITGKEFTGNWYIVLDLSAPRTLTRIAVNNYGDTTHDIAAFTLQKSNVGSPYNWEDVVSVADVQGGTDQRQEFGGFQGTARYWRFVVTRTHSGWQPYLREVNLYGISTGQFGPWSVRPRRFGPRSKTFRPQAEDVSAPGQRRFGPRPKTVRPI</sequence>
<accession>A0A8J9ZML6</accession>
<dbReference type="GO" id="GO:0005886">
    <property type="term" value="C:plasma membrane"/>
    <property type="evidence" value="ECO:0007669"/>
    <property type="project" value="TreeGrafter"/>
</dbReference>
<dbReference type="InterPro" id="IPR050927">
    <property type="entry name" value="TRPM"/>
</dbReference>
<dbReference type="InterPro" id="IPR041491">
    <property type="entry name" value="TRPM_SLOG"/>
</dbReference>
<dbReference type="InterPro" id="IPR000421">
    <property type="entry name" value="FA58C"/>
</dbReference>
<evidence type="ECO:0000256" key="1">
    <source>
        <dbReference type="SAM" id="MobiDB-lite"/>
    </source>
</evidence>
<feature type="compositionally biased region" description="Polar residues" evidence="1">
    <location>
        <begin position="1"/>
        <end position="12"/>
    </location>
</feature>
<dbReference type="OrthoDB" id="310870at2759"/>
<dbReference type="PANTHER" id="PTHR13800:SF12">
    <property type="entry name" value="TRANSIENT RECEPTOR POTENTIAL CATION CHANNEL SUBFAMILY M MEMBER-LIKE 2"/>
    <property type="match status" value="1"/>
</dbReference>
<dbReference type="Pfam" id="PF18139">
    <property type="entry name" value="LSDAT_euk"/>
    <property type="match status" value="1"/>
</dbReference>
<feature type="region of interest" description="Disordered" evidence="1">
    <location>
        <begin position="1"/>
        <end position="38"/>
    </location>
</feature>
<dbReference type="AlphaFoldDB" id="A0A8J9ZML6"/>
<feature type="region of interest" description="Disordered" evidence="1">
    <location>
        <begin position="418"/>
        <end position="449"/>
    </location>
</feature>
<dbReference type="Gene3D" id="2.60.120.260">
    <property type="entry name" value="Galactose-binding domain-like"/>
    <property type="match status" value="1"/>
</dbReference>
<dbReference type="GO" id="GO:0099604">
    <property type="term" value="F:ligand-gated calcium channel activity"/>
    <property type="evidence" value="ECO:0007669"/>
    <property type="project" value="TreeGrafter"/>
</dbReference>
<protein>
    <submittedName>
        <fullName evidence="3">TRPM2 protein</fullName>
    </submittedName>
</protein>
<keyword evidence="4" id="KW-1185">Reference proteome</keyword>
<gene>
    <name evidence="3" type="primary">TRPM2</name>
    <name evidence="3" type="ORF">BLAG_LOCUS14622</name>
</gene>
<dbReference type="InterPro" id="IPR008979">
    <property type="entry name" value="Galactose-bd-like_sf"/>
</dbReference>
<feature type="compositionally biased region" description="Polar residues" evidence="1">
    <location>
        <begin position="19"/>
        <end position="38"/>
    </location>
</feature>
<proteinExistence type="predicted"/>